<dbReference type="GeneID" id="4989683"/>
<evidence type="ECO:0000256" key="3">
    <source>
        <dbReference type="ARBA" id="ARBA00022989"/>
    </source>
</evidence>
<keyword evidence="3 7" id="KW-1133">Transmembrane helix</keyword>
<name>A0AAJ8BW23_ASPNG</name>
<feature type="transmembrane region" description="Helical" evidence="7">
    <location>
        <begin position="194"/>
        <end position="217"/>
    </location>
</feature>
<dbReference type="AlphaFoldDB" id="A0AAJ8BW23"/>
<evidence type="ECO:0000256" key="5">
    <source>
        <dbReference type="ARBA" id="ARBA00038359"/>
    </source>
</evidence>
<keyword evidence="2 7" id="KW-0812">Transmembrane</keyword>
<gene>
    <name evidence="9" type="ORF">An18g01230</name>
</gene>
<evidence type="ECO:0000256" key="7">
    <source>
        <dbReference type="SAM" id="Phobius"/>
    </source>
</evidence>
<accession>A0AAJ8BW23</accession>
<reference evidence="9" key="2">
    <citation type="submission" date="2025-08" db="UniProtKB">
        <authorList>
            <consortium name="RefSeq"/>
        </authorList>
    </citation>
    <scope>IDENTIFICATION</scope>
</reference>
<evidence type="ECO:0000259" key="8">
    <source>
        <dbReference type="Pfam" id="PF20684"/>
    </source>
</evidence>
<evidence type="ECO:0000256" key="1">
    <source>
        <dbReference type="ARBA" id="ARBA00004141"/>
    </source>
</evidence>
<dbReference type="PANTHER" id="PTHR33048:SF146">
    <property type="entry name" value="INTEGRAL MEMBRANE PROTEIN"/>
    <property type="match status" value="1"/>
</dbReference>
<protein>
    <recommendedName>
        <fullName evidence="8">Rhodopsin domain-containing protein</fullName>
    </recommendedName>
</protein>
<feature type="transmembrane region" description="Helical" evidence="7">
    <location>
        <begin position="229"/>
        <end position="251"/>
    </location>
</feature>
<dbReference type="InterPro" id="IPR049326">
    <property type="entry name" value="Rhodopsin_dom_fungi"/>
</dbReference>
<dbReference type="InterPro" id="IPR052337">
    <property type="entry name" value="SAT4-like"/>
</dbReference>
<proteinExistence type="inferred from homology"/>
<dbReference type="RefSeq" id="XP_059604977.1">
    <property type="nucleotide sequence ID" value="XM_059745584.1"/>
</dbReference>
<organism evidence="9">
    <name type="scientific">Aspergillus niger</name>
    <dbReference type="NCBI Taxonomy" id="5061"/>
    <lineage>
        <taxon>Eukaryota</taxon>
        <taxon>Fungi</taxon>
        <taxon>Dikarya</taxon>
        <taxon>Ascomycota</taxon>
        <taxon>Pezizomycotina</taxon>
        <taxon>Eurotiomycetes</taxon>
        <taxon>Eurotiomycetidae</taxon>
        <taxon>Eurotiales</taxon>
        <taxon>Aspergillaceae</taxon>
        <taxon>Aspergillus</taxon>
        <taxon>Aspergillus subgen. Circumdati</taxon>
    </lineage>
</organism>
<dbReference type="PANTHER" id="PTHR33048">
    <property type="entry name" value="PTH11-LIKE INTEGRAL MEMBRANE PROTEIN (AFU_ORTHOLOGUE AFUA_5G11245)"/>
    <property type="match status" value="1"/>
</dbReference>
<dbReference type="GO" id="GO:0016020">
    <property type="term" value="C:membrane"/>
    <property type="evidence" value="ECO:0007669"/>
    <property type="project" value="UniProtKB-SubCell"/>
</dbReference>
<dbReference type="KEGG" id="ang:An18g01230"/>
<dbReference type="Pfam" id="PF20684">
    <property type="entry name" value="Fung_rhodopsin"/>
    <property type="match status" value="1"/>
</dbReference>
<evidence type="ECO:0000256" key="4">
    <source>
        <dbReference type="ARBA" id="ARBA00023136"/>
    </source>
</evidence>
<comment type="similarity">
    <text evidence="5">Belongs to the SAT4 family.</text>
</comment>
<feature type="compositionally biased region" description="Polar residues" evidence="6">
    <location>
        <begin position="315"/>
        <end position="328"/>
    </location>
</feature>
<feature type="transmembrane region" description="Helical" evidence="7">
    <location>
        <begin position="20"/>
        <end position="41"/>
    </location>
</feature>
<evidence type="ECO:0000256" key="6">
    <source>
        <dbReference type="SAM" id="MobiDB-lite"/>
    </source>
</evidence>
<evidence type="ECO:0000256" key="2">
    <source>
        <dbReference type="ARBA" id="ARBA00022692"/>
    </source>
</evidence>
<sequence>MGWVHHASPEVEAESQYRLILGVCLGLTLLMIITVCLRLAIRFNARRLEASDFVMLVTMVGYLRWIDDPTANRCQIFSIIYSALCVAQSRYGLGLPLSLRPKADLPDYTKLNYAGRPFYQLGIAGFKASLCLNYLRLISGTSKNFYRILIWAVIAVSTLGHLAGTLVLIFDCQPVERAWNPNISGSCLPAGPTFYGLAIFTIICDITIIILPIPLLLQLNIKTAQKAGVVCLFLLGLFTTICSILRLTQIHRVAYGDGNSTMLVLWGTIEFNVGNIVTCVPFLAPLLKGAVRDFRSYSGRKGYDSRSYALQTWSKDPRSQLRSTTSAAPQPKRTPSEELILESGGVDEGGIHMTVELRVSLEKRPTTEHDGINSAYASQDQIRPGSYWVDVTDTSQWSRAEQARPTVPDGIFPAIKPSSIQEESCASRETLMVVHPDGQPRAATELCPAHASWPVGLETGTKASSTTPSPTRFQPNILSAVKALLGPALFHLTH</sequence>
<feature type="transmembrane region" description="Helical" evidence="7">
    <location>
        <begin position="148"/>
        <end position="170"/>
    </location>
</feature>
<feature type="region of interest" description="Disordered" evidence="6">
    <location>
        <begin position="315"/>
        <end position="336"/>
    </location>
</feature>
<reference evidence="9" key="1">
    <citation type="submission" date="2025-02" db="EMBL/GenBank/DDBJ databases">
        <authorList>
            <consortium name="NCBI Genome Project"/>
        </authorList>
    </citation>
    <scope>NUCLEOTIDE SEQUENCE</scope>
</reference>
<evidence type="ECO:0000313" key="9">
    <source>
        <dbReference type="RefSeq" id="XP_059604977.1"/>
    </source>
</evidence>
<feature type="domain" description="Rhodopsin" evidence="8">
    <location>
        <begin position="38"/>
        <end position="288"/>
    </location>
</feature>
<keyword evidence="4 7" id="KW-0472">Membrane</keyword>
<comment type="subcellular location">
    <subcellularLocation>
        <location evidence="1">Membrane</location>
        <topology evidence="1">Multi-pass membrane protein</topology>
    </subcellularLocation>
</comment>
<feature type="transmembrane region" description="Helical" evidence="7">
    <location>
        <begin position="263"/>
        <end position="287"/>
    </location>
</feature>